<accession>A0ABR3Q9Y8</accession>
<dbReference type="GeneID" id="95983537"/>
<gene>
    <name evidence="2" type="primary">NDUFB8</name>
    <name evidence="2" type="ORF">Q8F55_002494</name>
</gene>
<dbReference type="PANTHER" id="PTHR12840">
    <property type="entry name" value="NADH-UBIQUINONE OXIDOREDUCTASE ASHI SUBUNIT"/>
    <property type="match status" value="1"/>
</dbReference>
<protein>
    <submittedName>
        <fullName evidence="2">NADH dehydrogenase 1 beta subcomplex subunit 8 ndufb8</fullName>
    </submittedName>
</protein>
<dbReference type="RefSeq" id="XP_069211477.1">
    <property type="nucleotide sequence ID" value="XM_069351091.1"/>
</dbReference>
<keyword evidence="3" id="KW-1185">Reference proteome</keyword>
<evidence type="ECO:0000256" key="1">
    <source>
        <dbReference type="SAM" id="MobiDB-lite"/>
    </source>
</evidence>
<feature type="compositionally biased region" description="Low complexity" evidence="1">
    <location>
        <begin position="14"/>
        <end position="28"/>
    </location>
</feature>
<proteinExistence type="predicted"/>
<reference evidence="2 3" key="1">
    <citation type="submission" date="2023-08" db="EMBL/GenBank/DDBJ databases">
        <title>Annotated Genome Sequence of Vanrija albida AlHP1.</title>
        <authorList>
            <person name="Herzog R."/>
        </authorList>
    </citation>
    <scope>NUCLEOTIDE SEQUENCE [LARGE SCALE GENOMIC DNA]</scope>
    <source>
        <strain evidence="2 3">AlHP1</strain>
    </source>
</reference>
<organism evidence="2 3">
    <name type="scientific">Vanrija albida</name>
    <dbReference type="NCBI Taxonomy" id="181172"/>
    <lineage>
        <taxon>Eukaryota</taxon>
        <taxon>Fungi</taxon>
        <taxon>Dikarya</taxon>
        <taxon>Basidiomycota</taxon>
        <taxon>Agaricomycotina</taxon>
        <taxon>Tremellomycetes</taxon>
        <taxon>Trichosporonales</taxon>
        <taxon>Trichosporonaceae</taxon>
        <taxon>Vanrija</taxon>
    </lineage>
</organism>
<dbReference type="Proteomes" id="UP001565368">
    <property type="component" value="Unassembled WGS sequence"/>
</dbReference>
<feature type="region of interest" description="Disordered" evidence="1">
    <location>
        <begin position="14"/>
        <end position="49"/>
    </location>
</feature>
<dbReference type="InterPro" id="IPR008699">
    <property type="entry name" value="NDUFB8"/>
</dbReference>
<dbReference type="Pfam" id="PF05821">
    <property type="entry name" value="NDUF_B8"/>
    <property type="match status" value="1"/>
</dbReference>
<sequence length="166" mass="18283">MLRALRPLARQTAAARTAAPAAAARRWASTVNGEEHHSPSEVAPPPPPGVPVDPQLHGYPQLPYVSLQTREPFGWWDIQERKNFNELVHEEEDVLGMWGPDVHKISPGSALIQIGIAASLIGAFAYVIYKTAPESPVARREYPYDGLSKELGGWSKARVEEPEVDE</sequence>
<dbReference type="EMBL" id="JBBXJM010000002">
    <property type="protein sequence ID" value="KAL1411533.1"/>
    <property type="molecule type" value="Genomic_DNA"/>
</dbReference>
<evidence type="ECO:0000313" key="3">
    <source>
        <dbReference type="Proteomes" id="UP001565368"/>
    </source>
</evidence>
<evidence type="ECO:0000313" key="2">
    <source>
        <dbReference type="EMBL" id="KAL1411533.1"/>
    </source>
</evidence>
<comment type="caution">
    <text evidence="2">The sequence shown here is derived from an EMBL/GenBank/DDBJ whole genome shotgun (WGS) entry which is preliminary data.</text>
</comment>
<name>A0ABR3Q9Y8_9TREE</name>
<dbReference type="PANTHER" id="PTHR12840:SF1">
    <property type="entry name" value="NADH DEHYDROGENASE [UBIQUINONE] 1 BETA SUBCOMPLEX SUBUNIT 8, MITOCHONDRIAL"/>
    <property type="match status" value="1"/>
</dbReference>